<dbReference type="OrthoDB" id="291621at2"/>
<dbReference type="AlphaFoldDB" id="A0A2G1VZ52"/>
<dbReference type="EMBL" id="NIZW01000033">
    <property type="protein sequence ID" value="PHQ32053.1"/>
    <property type="molecule type" value="Genomic_DNA"/>
</dbReference>
<dbReference type="InterPro" id="IPR007055">
    <property type="entry name" value="BON_dom"/>
</dbReference>
<reference evidence="3 4" key="1">
    <citation type="submission" date="2017-06" db="EMBL/GenBank/DDBJ databases">
        <title>Description of Rhodopirellula bahusiensis sp. nov.</title>
        <authorList>
            <person name="Kizina J."/>
            <person name="Harder J."/>
        </authorList>
    </citation>
    <scope>NUCLEOTIDE SEQUENCE [LARGE SCALE GENOMIC DNA]</scope>
    <source>
        <strain evidence="3 4">SWK21</strain>
    </source>
</reference>
<organism evidence="3 4">
    <name type="scientific">Rhodopirellula bahusiensis</name>
    <dbReference type="NCBI Taxonomy" id="2014065"/>
    <lineage>
        <taxon>Bacteria</taxon>
        <taxon>Pseudomonadati</taxon>
        <taxon>Planctomycetota</taxon>
        <taxon>Planctomycetia</taxon>
        <taxon>Pirellulales</taxon>
        <taxon>Pirellulaceae</taxon>
        <taxon>Rhodopirellula</taxon>
    </lineage>
</organism>
<name>A0A2G1VZ52_9BACT</name>
<feature type="region of interest" description="Disordered" evidence="1">
    <location>
        <begin position="1"/>
        <end position="48"/>
    </location>
</feature>
<accession>A0A2G1VZ52</accession>
<proteinExistence type="predicted"/>
<gene>
    <name evidence="3" type="ORF">CEE69_27615</name>
</gene>
<dbReference type="GeneID" id="90611645"/>
<evidence type="ECO:0000259" key="2">
    <source>
        <dbReference type="Pfam" id="PF04972"/>
    </source>
</evidence>
<dbReference type="Gene3D" id="3.30.1340.30">
    <property type="match status" value="1"/>
</dbReference>
<protein>
    <submittedName>
        <fullName evidence="3">Protein containing transport-associated domain protein</fullName>
    </submittedName>
</protein>
<dbReference type="Proteomes" id="UP000225740">
    <property type="component" value="Unassembled WGS sequence"/>
</dbReference>
<comment type="caution">
    <text evidence="3">The sequence shown here is derived from an EMBL/GenBank/DDBJ whole genome shotgun (WGS) entry which is preliminary data.</text>
</comment>
<feature type="compositionally biased region" description="Basic residues" evidence="1">
    <location>
        <begin position="11"/>
        <end position="23"/>
    </location>
</feature>
<evidence type="ECO:0000256" key="1">
    <source>
        <dbReference type="SAM" id="MobiDB-lite"/>
    </source>
</evidence>
<evidence type="ECO:0000313" key="3">
    <source>
        <dbReference type="EMBL" id="PHQ32053.1"/>
    </source>
</evidence>
<keyword evidence="4" id="KW-1185">Reference proteome</keyword>
<dbReference type="Pfam" id="PF04972">
    <property type="entry name" value="BON"/>
    <property type="match status" value="1"/>
</dbReference>
<sequence>MSTGTINATRRGSRKRRGSKKHGGIQPPNEESPHETADDSGLPREVDLLKPDVSAEQPCYCCIVAAIRHSWSSSGYPALKRIECRFESGILFIRGTVNSFYHKQMAQELVRRVDGVKQIVNELEVSSLCSTSKNEHDNEED</sequence>
<dbReference type="RefSeq" id="WP_008672939.1">
    <property type="nucleotide sequence ID" value="NZ_NIZW01000033.1"/>
</dbReference>
<feature type="domain" description="BON" evidence="2">
    <location>
        <begin position="76"/>
        <end position="125"/>
    </location>
</feature>
<evidence type="ECO:0000313" key="4">
    <source>
        <dbReference type="Proteomes" id="UP000225740"/>
    </source>
</evidence>
<feature type="compositionally biased region" description="Basic and acidic residues" evidence="1">
    <location>
        <begin position="31"/>
        <end position="48"/>
    </location>
</feature>